<evidence type="ECO:0000313" key="2">
    <source>
        <dbReference type="Proteomes" id="UP000634206"/>
    </source>
</evidence>
<sequence length="174" mass="19440">MSNTDILQKLASLTSEMSDQMSADQMRLFNEMMSKKLELKLAEEAFFAEVGQQADEDESVSESLRAIRAIFNDASYRLSGTETVLLASYYKLLEGSEETDTKKLNVLLHSHHRKPANTTKIVDTLAKKELMEIRSDGLHAHKQFFLTNTGQKQAADLLQQLSSAVGGERLSVVD</sequence>
<dbReference type="Proteomes" id="UP000634206">
    <property type="component" value="Unassembled WGS sequence"/>
</dbReference>
<proteinExistence type="predicted"/>
<name>A0AAE2VC94_9BACT</name>
<keyword evidence="2" id="KW-1185">Reference proteome</keyword>
<dbReference type="RefSeq" id="WP_309489352.1">
    <property type="nucleotide sequence ID" value="NZ_JAENIG010000004.1"/>
</dbReference>
<reference evidence="1" key="1">
    <citation type="submission" date="2021-01" db="EMBL/GenBank/DDBJ databases">
        <title>Modified the classification status of verrucomicrobia.</title>
        <authorList>
            <person name="Feng X."/>
        </authorList>
    </citation>
    <scope>NUCLEOTIDE SEQUENCE</scope>
    <source>
        <strain evidence="1">5K15</strain>
    </source>
</reference>
<protein>
    <submittedName>
        <fullName evidence="1">Uncharacterized protein</fullName>
    </submittedName>
</protein>
<comment type="caution">
    <text evidence="1">The sequence shown here is derived from an EMBL/GenBank/DDBJ whole genome shotgun (WGS) entry which is preliminary data.</text>
</comment>
<dbReference type="EMBL" id="JAENIG010000004">
    <property type="protein sequence ID" value="MBK1854741.1"/>
    <property type="molecule type" value="Genomic_DNA"/>
</dbReference>
<evidence type="ECO:0000313" key="1">
    <source>
        <dbReference type="EMBL" id="MBK1854741.1"/>
    </source>
</evidence>
<accession>A0AAE2VC94</accession>
<gene>
    <name evidence="1" type="ORF">JIN83_07205</name>
</gene>
<organism evidence="1 2">
    <name type="scientific">Oceaniferula flava</name>
    <dbReference type="NCBI Taxonomy" id="2800421"/>
    <lineage>
        <taxon>Bacteria</taxon>
        <taxon>Pseudomonadati</taxon>
        <taxon>Verrucomicrobiota</taxon>
        <taxon>Verrucomicrobiia</taxon>
        <taxon>Verrucomicrobiales</taxon>
        <taxon>Verrucomicrobiaceae</taxon>
        <taxon>Oceaniferula</taxon>
    </lineage>
</organism>
<dbReference type="AlphaFoldDB" id="A0AAE2VC94"/>